<dbReference type="GO" id="GO:2001059">
    <property type="term" value="P:D-tagatose 6-phosphate catabolic process"/>
    <property type="evidence" value="ECO:0007669"/>
    <property type="project" value="UniProtKB-UniPathway"/>
</dbReference>
<evidence type="ECO:0000256" key="3">
    <source>
        <dbReference type="ARBA" id="ARBA00022736"/>
    </source>
</evidence>
<name>K9ASY0_9STAP</name>
<comment type="catalytic activity">
    <reaction evidence="8">
        <text>D-tagatofuranose 6-phosphate + ATP = D-tagatofuranose 1,6-bisphosphate + ADP + H(+)</text>
        <dbReference type="Rhea" id="RHEA:12420"/>
        <dbReference type="ChEBI" id="CHEBI:15378"/>
        <dbReference type="ChEBI" id="CHEBI:30616"/>
        <dbReference type="ChEBI" id="CHEBI:58694"/>
        <dbReference type="ChEBI" id="CHEBI:58695"/>
        <dbReference type="ChEBI" id="CHEBI:456216"/>
        <dbReference type="EC" id="2.7.1.144"/>
    </reaction>
</comment>
<keyword evidence="4 8" id="KW-0547">Nucleotide-binding</keyword>
<feature type="domain" description="Carbohydrate kinase PfkB" evidence="9">
    <location>
        <begin position="9"/>
        <end position="292"/>
    </location>
</feature>
<dbReference type="OrthoDB" id="9801219at2"/>
<comment type="similarity">
    <text evidence="1">Belongs to the carbohydrate kinase pfkB family.</text>
</comment>
<keyword evidence="11" id="KW-1185">Reference proteome</keyword>
<comment type="caution">
    <text evidence="10">The sequence shown here is derived from an EMBL/GenBank/DDBJ whole genome shotgun (WGS) entry which is preliminary data.</text>
</comment>
<evidence type="ECO:0000259" key="9">
    <source>
        <dbReference type="Pfam" id="PF00294"/>
    </source>
</evidence>
<dbReference type="AlphaFoldDB" id="K9ASY0"/>
<evidence type="ECO:0000256" key="5">
    <source>
        <dbReference type="ARBA" id="ARBA00022777"/>
    </source>
</evidence>
<dbReference type="STRING" id="1229783.C273_10802"/>
<dbReference type="GO" id="GO:0019512">
    <property type="term" value="P:lactose catabolic process via tagatose-6-phosphate"/>
    <property type="evidence" value="ECO:0007669"/>
    <property type="project" value="InterPro"/>
</dbReference>
<keyword evidence="5 10" id="KW-0418">Kinase</keyword>
<dbReference type="PANTHER" id="PTHR46566">
    <property type="entry name" value="1-PHOSPHOFRUCTOKINASE-RELATED"/>
    <property type="match status" value="1"/>
</dbReference>
<dbReference type="NCBIfam" id="TIGR01231">
    <property type="entry name" value="lacC"/>
    <property type="match status" value="1"/>
</dbReference>
<protein>
    <recommendedName>
        <fullName evidence="7 8">Tagatose-6-phosphate kinase</fullName>
        <ecNumber evidence="7 8">2.7.1.144</ecNumber>
    </recommendedName>
</protein>
<dbReference type="PIRSF" id="PIRSF000535">
    <property type="entry name" value="1PFK/6PFK/LacC"/>
    <property type="match status" value="1"/>
</dbReference>
<dbReference type="InterPro" id="IPR005926">
    <property type="entry name" value="LacC"/>
</dbReference>
<dbReference type="InterPro" id="IPR017583">
    <property type="entry name" value="Tagatose/fructose_Pkinase"/>
</dbReference>
<evidence type="ECO:0000256" key="6">
    <source>
        <dbReference type="ARBA" id="ARBA00022840"/>
    </source>
</evidence>
<reference evidence="10 11" key="1">
    <citation type="journal article" date="2013" name="Genome Announc.">
        <title>Genome Sequence of Staphylococcus massiliensis Strain S46, Isolated from the Surface of Healthy Human Skin.</title>
        <authorList>
            <person name="Srivastav R."/>
            <person name="Singh A."/>
            <person name="Jangir P.K."/>
            <person name="Kumari C."/>
            <person name="Muduli S."/>
            <person name="Sharma R."/>
        </authorList>
    </citation>
    <scope>NUCLEOTIDE SEQUENCE [LARGE SCALE GENOMIC DNA]</scope>
    <source>
        <strain evidence="10 11">S46</strain>
    </source>
</reference>
<dbReference type="PROSITE" id="PS00584">
    <property type="entry name" value="PFKB_KINASES_2"/>
    <property type="match status" value="1"/>
</dbReference>
<sequence>MILTVTLNPSVDISYPLSTLKIDSVNRVSNVTKTPGGKGLNVTRVLKQLEHPVMATGFLGGANGSFIEEALHRQQIRHQFQDIQEPTRNCIAVLHEGKQTEILEHGPSISKDEQDQFLHMYREMIQDISLVIMSGSLPKGLEDTFYQDMIKIANENHKTAILDCSGSTLKTILEGPNKPYLIKPNIEELASLLNLKYKPSIEDLKMHLSNPIFNGIKWVVVSLGKDGVFAKHDQTFYKVDIPSVDVMNSVGSGDSTIAGFAHAIHHKRSDEEILRTGNTLGILNAMSPQTGHVDLEQFQTIYDSIQVSTVQ</sequence>
<comment type="pathway">
    <text evidence="8">Carbohydrate metabolism; D-tagatose 6-phosphate degradation; D-glyceraldehyde 3-phosphate and glycerone phosphate from D-tagatose 6-phosphate: step 1/2.</text>
</comment>
<organism evidence="10 11">
    <name type="scientific">Staphylococcus massiliensis S46</name>
    <dbReference type="NCBI Taxonomy" id="1229783"/>
    <lineage>
        <taxon>Bacteria</taxon>
        <taxon>Bacillati</taxon>
        <taxon>Bacillota</taxon>
        <taxon>Bacilli</taxon>
        <taxon>Bacillales</taxon>
        <taxon>Staphylococcaceae</taxon>
        <taxon>Staphylococcus</taxon>
    </lineage>
</organism>
<dbReference type="EMBL" id="AMSQ01000025">
    <property type="protein sequence ID" value="EKU45732.1"/>
    <property type="molecule type" value="Genomic_DNA"/>
</dbReference>
<evidence type="ECO:0000256" key="7">
    <source>
        <dbReference type="NCBIfam" id="TIGR01231"/>
    </source>
</evidence>
<evidence type="ECO:0000313" key="11">
    <source>
        <dbReference type="Proteomes" id="UP000009885"/>
    </source>
</evidence>
<dbReference type="Pfam" id="PF00294">
    <property type="entry name" value="PfkB"/>
    <property type="match status" value="1"/>
</dbReference>
<dbReference type="FunFam" id="3.40.1190.20:FF:000001">
    <property type="entry name" value="Phosphofructokinase"/>
    <property type="match status" value="1"/>
</dbReference>
<dbReference type="GO" id="GO:0008443">
    <property type="term" value="F:phosphofructokinase activity"/>
    <property type="evidence" value="ECO:0007669"/>
    <property type="project" value="TreeGrafter"/>
</dbReference>
<dbReference type="NCBIfam" id="TIGR03168">
    <property type="entry name" value="1-PFK"/>
    <property type="match status" value="1"/>
</dbReference>
<evidence type="ECO:0000256" key="2">
    <source>
        <dbReference type="ARBA" id="ARBA00022679"/>
    </source>
</evidence>
<accession>K9ASY0</accession>
<dbReference type="GO" id="GO:0005524">
    <property type="term" value="F:ATP binding"/>
    <property type="evidence" value="ECO:0007669"/>
    <property type="project" value="UniProtKB-KW"/>
</dbReference>
<dbReference type="GO" id="GO:0009024">
    <property type="term" value="F:tagatose-6-phosphate kinase activity"/>
    <property type="evidence" value="ECO:0007669"/>
    <property type="project" value="UniProtKB-UniRule"/>
</dbReference>
<dbReference type="Proteomes" id="UP000009885">
    <property type="component" value="Unassembled WGS sequence"/>
</dbReference>
<dbReference type="CDD" id="cd01164">
    <property type="entry name" value="FruK_PfkB_like"/>
    <property type="match status" value="1"/>
</dbReference>
<evidence type="ECO:0000256" key="1">
    <source>
        <dbReference type="ARBA" id="ARBA00005380"/>
    </source>
</evidence>
<dbReference type="EC" id="2.7.1.144" evidence="7 8"/>
<dbReference type="SUPFAM" id="SSF53613">
    <property type="entry name" value="Ribokinase-like"/>
    <property type="match status" value="1"/>
</dbReference>
<dbReference type="GO" id="GO:0005829">
    <property type="term" value="C:cytosol"/>
    <property type="evidence" value="ECO:0007669"/>
    <property type="project" value="TreeGrafter"/>
</dbReference>
<keyword evidence="6 8" id="KW-0067">ATP-binding</keyword>
<gene>
    <name evidence="10" type="ORF">C273_10802</name>
</gene>
<dbReference type="InterPro" id="IPR029056">
    <property type="entry name" value="Ribokinase-like"/>
</dbReference>
<dbReference type="eggNOG" id="COG1105">
    <property type="taxonomic scope" value="Bacteria"/>
</dbReference>
<dbReference type="UniPathway" id="UPA00704">
    <property type="reaction ID" value="UER00715"/>
</dbReference>
<dbReference type="InterPro" id="IPR011611">
    <property type="entry name" value="PfkB_dom"/>
</dbReference>
<keyword evidence="3 8" id="KW-0423">Lactose metabolism</keyword>
<dbReference type="InterPro" id="IPR002173">
    <property type="entry name" value="Carboh/pur_kinase_PfkB_CS"/>
</dbReference>
<proteinExistence type="inferred from homology"/>
<evidence type="ECO:0000313" key="10">
    <source>
        <dbReference type="EMBL" id="EKU45732.1"/>
    </source>
</evidence>
<evidence type="ECO:0000256" key="4">
    <source>
        <dbReference type="ARBA" id="ARBA00022741"/>
    </source>
</evidence>
<dbReference type="GO" id="GO:0044281">
    <property type="term" value="P:small molecule metabolic process"/>
    <property type="evidence" value="ECO:0007669"/>
    <property type="project" value="UniProtKB-ARBA"/>
</dbReference>
<dbReference type="Gene3D" id="3.40.1190.20">
    <property type="match status" value="1"/>
</dbReference>
<dbReference type="PATRIC" id="fig|1229783.3.peg.2148"/>
<dbReference type="RefSeq" id="WP_009384920.1">
    <property type="nucleotide sequence ID" value="NZ_AMSQ01000025.1"/>
</dbReference>
<evidence type="ECO:0000256" key="8">
    <source>
        <dbReference type="PIRNR" id="PIRNR000535"/>
    </source>
</evidence>
<keyword evidence="2 8" id="KW-0808">Transferase</keyword>
<comment type="similarity">
    <text evidence="8">Belongs to the carbohydrate kinase PfkB family. LacC subfamily.</text>
</comment>
<dbReference type="PANTHER" id="PTHR46566:SF5">
    <property type="entry name" value="1-PHOSPHOFRUCTOKINASE"/>
    <property type="match status" value="1"/>
</dbReference>